<keyword evidence="3" id="KW-0812">Transmembrane</keyword>
<evidence type="ECO:0000259" key="4">
    <source>
        <dbReference type="PROSITE" id="PS50887"/>
    </source>
</evidence>
<dbReference type="EMBL" id="CP020330">
    <property type="protein sequence ID" value="AQZ51690.1"/>
    <property type="molecule type" value="Genomic_DNA"/>
</dbReference>
<dbReference type="SMART" id="SM00267">
    <property type="entry name" value="GGDEF"/>
    <property type="match status" value="1"/>
</dbReference>
<feature type="transmembrane region" description="Helical" evidence="3">
    <location>
        <begin position="154"/>
        <end position="177"/>
    </location>
</feature>
<protein>
    <recommendedName>
        <fullName evidence="1">diguanylate cyclase</fullName>
        <ecNumber evidence="1">2.7.7.65</ecNumber>
    </recommendedName>
</protein>
<organism evidence="5 6">
    <name type="scientific">Martelella mediterranea DSM 17316</name>
    <dbReference type="NCBI Taxonomy" id="1122214"/>
    <lineage>
        <taxon>Bacteria</taxon>
        <taxon>Pseudomonadati</taxon>
        <taxon>Pseudomonadota</taxon>
        <taxon>Alphaproteobacteria</taxon>
        <taxon>Hyphomicrobiales</taxon>
        <taxon>Aurantimonadaceae</taxon>
        <taxon>Martelella</taxon>
    </lineage>
</organism>
<dbReference type="GO" id="GO:0052621">
    <property type="term" value="F:diguanylate cyclase activity"/>
    <property type="evidence" value="ECO:0007669"/>
    <property type="project" value="UniProtKB-EC"/>
</dbReference>
<sequence>METVVARTILSLTGPGIVLTFSLAFAVFWLIERRLLYLPVLALSCLLFTLGSLSQILGWPPGVGANALVSGALYTLAVLLTVQGILLRAEKPFNWWLCLAVFAVIMALLWYFFYVDRNLTARIYVQHFGYGLIMVSATVPLAKRPAPRPVDRVLFWVLLLFALHFFPRTLLTVGSWIAPGVAAFANSVFWQAMLFSIGLLAAVLALTLLFAAFSDVLHDLRRERDYDALTGVLNRRGFGDRIDTELPVIDNPVSLVLCDIDHFKSINDLYGHDQGDVVLREVGKVLRQNARKHDIIGRLGGEEFAILMPDTDVEAALQFAERLRAAVEAHHYGLPDGATDVTASFGVATREPSESWNALFKNADTRLYVAKRGGRNRVVNHDNTLP</sequence>
<gene>
    <name evidence="5" type="primary">ydaM</name>
    <name evidence="5" type="ORF">Mame_02359</name>
</gene>
<evidence type="ECO:0000313" key="6">
    <source>
        <dbReference type="Proteomes" id="UP000191135"/>
    </source>
</evidence>
<feature type="transmembrane region" description="Helical" evidence="3">
    <location>
        <begin position="12"/>
        <end position="31"/>
    </location>
</feature>
<dbReference type="Gene3D" id="3.30.70.270">
    <property type="match status" value="1"/>
</dbReference>
<keyword evidence="3" id="KW-1133">Transmembrane helix</keyword>
<keyword evidence="5" id="KW-0808">Transferase</keyword>
<feature type="transmembrane region" description="Helical" evidence="3">
    <location>
        <begin position="124"/>
        <end position="142"/>
    </location>
</feature>
<dbReference type="RefSeq" id="WP_033409661.1">
    <property type="nucleotide sequence ID" value="NZ_CP020330.1"/>
</dbReference>
<dbReference type="Proteomes" id="UP000191135">
    <property type="component" value="Chromosome"/>
</dbReference>
<evidence type="ECO:0000256" key="1">
    <source>
        <dbReference type="ARBA" id="ARBA00012528"/>
    </source>
</evidence>
<evidence type="ECO:0000256" key="3">
    <source>
        <dbReference type="SAM" id="Phobius"/>
    </source>
</evidence>
<name>A0A1U9Z209_9HYPH</name>
<feature type="domain" description="GGDEF" evidence="4">
    <location>
        <begin position="251"/>
        <end position="383"/>
    </location>
</feature>
<dbReference type="NCBIfam" id="TIGR00254">
    <property type="entry name" value="GGDEF"/>
    <property type="match status" value="1"/>
</dbReference>
<dbReference type="GO" id="GO:1902201">
    <property type="term" value="P:negative regulation of bacterial-type flagellum-dependent cell motility"/>
    <property type="evidence" value="ECO:0007669"/>
    <property type="project" value="TreeGrafter"/>
</dbReference>
<dbReference type="STRING" id="1122214.Mame_02359"/>
<dbReference type="KEGG" id="mmed:Mame_02359"/>
<dbReference type="InterPro" id="IPR043128">
    <property type="entry name" value="Rev_trsase/Diguanyl_cyclase"/>
</dbReference>
<keyword evidence="5" id="KW-0548">Nucleotidyltransferase</keyword>
<dbReference type="InterPro" id="IPR000160">
    <property type="entry name" value="GGDEF_dom"/>
</dbReference>
<feature type="transmembrane region" description="Helical" evidence="3">
    <location>
        <begin position="63"/>
        <end position="86"/>
    </location>
</feature>
<dbReference type="InterPro" id="IPR050469">
    <property type="entry name" value="Diguanylate_Cyclase"/>
</dbReference>
<comment type="catalytic activity">
    <reaction evidence="2">
        <text>2 GTP = 3',3'-c-di-GMP + 2 diphosphate</text>
        <dbReference type="Rhea" id="RHEA:24898"/>
        <dbReference type="ChEBI" id="CHEBI:33019"/>
        <dbReference type="ChEBI" id="CHEBI:37565"/>
        <dbReference type="ChEBI" id="CHEBI:58805"/>
        <dbReference type="EC" id="2.7.7.65"/>
    </reaction>
</comment>
<dbReference type="GO" id="GO:0005886">
    <property type="term" value="C:plasma membrane"/>
    <property type="evidence" value="ECO:0007669"/>
    <property type="project" value="TreeGrafter"/>
</dbReference>
<evidence type="ECO:0000313" key="5">
    <source>
        <dbReference type="EMBL" id="AQZ51690.1"/>
    </source>
</evidence>
<dbReference type="PANTHER" id="PTHR45138:SF9">
    <property type="entry name" value="DIGUANYLATE CYCLASE DGCM-RELATED"/>
    <property type="match status" value="1"/>
</dbReference>
<dbReference type="FunFam" id="3.30.70.270:FF:000001">
    <property type="entry name" value="Diguanylate cyclase domain protein"/>
    <property type="match status" value="1"/>
</dbReference>
<dbReference type="PANTHER" id="PTHR45138">
    <property type="entry name" value="REGULATORY COMPONENTS OF SENSORY TRANSDUCTION SYSTEM"/>
    <property type="match status" value="1"/>
</dbReference>
<keyword evidence="3" id="KW-0472">Membrane</keyword>
<proteinExistence type="predicted"/>
<dbReference type="PROSITE" id="PS50887">
    <property type="entry name" value="GGDEF"/>
    <property type="match status" value="1"/>
</dbReference>
<dbReference type="OrthoDB" id="9812260at2"/>
<dbReference type="CDD" id="cd01949">
    <property type="entry name" value="GGDEF"/>
    <property type="match status" value="1"/>
</dbReference>
<evidence type="ECO:0000256" key="2">
    <source>
        <dbReference type="ARBA" id="ARBA00034247"/>
    </source>
</evidence>
<dbReference type="AlphaFoldDB" id="A0A1U9Z209"/>
<feature type="transmembrane region" description="Helical" evidence="3">
    <location>
        <begin position="93"/>
        <end position="112"/>
    </location>
</feature>
<dbReference type="GO" id="GO:0043709">
    <property type="term" value="P:cell adhesion involved in single-species biofilm formation"/>
    <property type="evidence" value="ECO:0007669"/>
    <property type="project" value="TreeGrafter"/>
</dbReference>
<keyword evidence="6" id="KW-1185">Reference proteome</keyword>
<feature type="transmembrane region" description="Helical" evidence="3">
    <location>
        <begin position="189"/>
        <end position="213"/>
    </location>
</feature>
<dbReference type="Pfam" id="PF00990">
    <property type="entry name" value="GGDEF"/>
    <property type="match status" value="1"/>
</dbReference>
<dbReference type="SUPFAM" id="SSF55073">
    <property type="entry name" value="Nucleotide cyclase"/>
    <property type="match status" value="1"/>
</dbReference>
<reference evidence="5 6" key="1">
    <citation type="submission" date="2017-03" db="EMBL/GenBank/DDBJ databases">
        <title>Foreign affairs: Plasmid Transfer between Roseobacters and Rhizobia.</title>
        <authorList>
            <person name="Bartling P."/>
            <person name="Bunk B."/>
            <person name="Overmann J."/>
            <person name="Brinkmann H."/>
            <person name="Petersen J."/>
        </authorList>
    </citation>
    <scope>NUCLEOTIDE SEQUENCE [LARGE SCALE GENOMIC DNA]</scope>
    <source>
        <strain evidence="5 6">MACL11</strain>
    </source>
</reference>
<dbReference type="EC" id="2.7.7.65" evidence="1"/>
<dbReference type="InterPro" id="IPR029787">
    <property type="entry name" value="Nucleotide_cyclase"/>
</dbReference>
<feature type="transmembrane region" description="Helical" evidence="3">
    <location>
        <begin position="36"/>
        <end position="57"/>
    </location>
</feature>
<accession>A0A1U9Z209</accession>
<dbReference type="eggNOG" id="COG3706">
    <property type="taxonomic scope" value="Bacteria"/>
</dbReference>